<accession>A0A0A9EAY1</accession>
<reference evidence="2" key="1">
    <citation type="submission" date="2014-09" db="EMBL/GenBank/DDBJ databases">
        <authorList>
            <person name="Magalhaes I.L.F."/>
            <person name="Oliveira U."/>
            <person name="Santos F.R."/>
            <person name="Vidigal T.H.D.A."/>
            <person name="Brescovit A.D."/>
            <person name="Santos A.J."/>
        </authorList>
    </citation>
    <scope>NUCLEOTIDE SEQUENCE</scope>
    <source>
        <tissue evidence="2">Shoot tissue taken approximately 20 cm above the soil surface</tissue>
    </source>
</reference>
<feature type="transmembrane region" description="Helical" evidence="1">
    <location>
        <begin position="21"/>
        <end position="39"/>
    </location>
</feature>
<keyword evidence="1" id="KW-0812">Transmembrane</keyword>
<proteinExistence type="predicted"/>
<reference evidence="2" key="2">
    <citation type="journal article" date="2015" name="Data Brief">
        <title>Shoot transcriptome of the giant reed, Arundo donax.</title>
        <authorList>
            <person name="Barrero R.A."/>
            <person name="Guerrero F.D."/>
            <person name="Moolhuijzen P."/>
            <person name="Goolsby J.A."/>
            <person name="Tidwell J."/>
            <person name="Bellgard S.E."/>
            <person name="Bellgard M.I."/>
        </authorList>
    </citation>
    <scope>NUCLEOTIDE SEQUENCE</scope>
    <source>
        <tissue evidence="2">Shoot tissue taken approximately 20 cm above the soil surface</tissue>
    </source>
</reference>
<sequence>MPPFSMTSFRYLQIVQMIFQRLAAVLPSAGFIIFAGVSFEGMHEASTTKYILSASSFDDASCVPR</sequence>
<protein>
    <submittedName>
        <fullName evidence="2">Uncharacterized protein</fullName>
    </submittedName>
</protein>
<keyword evidence="1" id="KW-0472">Membrane</keyword>
<evidence type="ECO:0000313" key="2">
    <source>
        <dbReference type="EMBL" id="JAD93122.1"/>
    </source>
</evidence>
<organism evidence="2">
    <name type="scientific">Arundo donax</name>
    <name type="common">Giant reed</name>
    <name type="synonym">Donax arundinaceus</name>
    <dbReference type="NCBI Taxonomy" id="35708"/>
    <lineage>
        <taxon>Eukaryota</taxon>
        <taxon>Viridiplantae</taxon>
        <taxon>Streptophyta</taxon>
        <taxon>Embryophyta</taxon>
        <taxon>Tracheophyta</taxon>
        <taxon>Spermatophyta</taxon>
        <taxon>Magnoliopsida</taxon>
        <taxon>Liliopsida</taxon>
        <taxon>Poales</taxon>
        <taxon>Poaceae</taxon>
        <taxon>PACMAD clade</taxon>
        <taxon>Arundinoideae</taxon>
        <taxon>Arundineae</taxon>
        <taxon>Arundo</taxon>
    </lineage>
</organism>
<dbReference type="EMBL" id="GBRH01204773">
    <property type="protein sequence ID" value="JAD93122.1"/>
    <property type="molecule type" value="Transcribed_RNA"/>
</dbReference>
<keyword evidence="1" id="KW-1133">Transmembrane helix</keyword>
<evidence type="ECO:0000256" key="1">
    <source>
        <dbReference type="SAM" id="Phobius"/>
    </source>
</evidence>
<name>A0A0A9EAY1_ARUDO</name>
<dbReference type="AlphaFoldDB" id="A0A0A9EAY1"/>